<keyword evidence="5" id="KW-1185">Reference proteome</keyword>
<organism evidence="4 5">
    <name type="scientific">Nocardioides bigeumensis</name>
    <dbReference type="NCBI Taxonomy" id="433657"/>
    <lineage>
        <taxon>Bacteria</taxon>
        <taxon>Bacillati</taxon>
        <taxon>Actinomycetota</taxon>
        <taxon>Actinomycetes</taxon>
        <taxon>Propionibacteriales</taxon>
        <taxon>Nocardioidaceae</taxon>
        <taxon>Nocardioides</taxon>
    </lineage>
</organism>
<comment type="similarity">
    <text evidence="1">Belongs to the universal stress protein A family.</text>
</comment>
<dbReference type="PRINTS" id="PR01438">
    <property type="entry name" value="UNVRSLSTRESS"/>
</dbReference>
<evidence type="ECO:0000256" key="2">
    <source>
        <dbReference type="SAM" id="MobiDB-lite"/>
    </source>
</evidence>
<feature type="domain" description="UspA" evidence="3">
    <location>
        <begin position="155"/>
        <end position="289"/>
    </location>
</feature>
<gene>
    <name evidence="4" type="ORF">GCM10009843_16020</name>
</gene>
<evidence type="ECO:0000313" key="5">
    <source>
        <dbReference type="Proteomes" id="UP001500575"/>
    </source>
</evidence>
<dbReference type="PANTHER" id="PTHR46268:SF6">
    <property type="entry name" value="UNIVERSAL STRESS PROTEIN UP12"/>
    <property type="match status" value="1"/>
</dbReference>
<protein>
    <submittedName>
        <fullName evidence="4">Universal stress protein</fullName>
    </submittedName>
</protein>
<feature type="domain" description="UspA" evidence="3">
    <location>
        <begin position="7"/>
        <end position="143"/>
    </location>
</feature>
<dbReference type="Gene3D" id="3.40.50.620">
    <property type="entry name" value="HUPs"/>
    <property type="match status" value="2"/>
</dbReference>
<name>A0ABN2Y5G1_9ACTN</name>
<proteinExistence type="inferred from homology"/>
<reference evidence="4 5" key="1">
    <citation type="journal article" date="2019" name="Int. J. Syst. Evol. Microbiol.">
        <title>The Global Catalogue of Microorganisms (GCM) 10K type strain sequencing project: providing services to taxonomists for standard genome sequencing and annotation.</title>
        <authorList>
            <consortium name="The Broad Institute Genomics Platform"/>
            <consortium name="The Broad Institute Genome Sequencing Center for Infectious Disease"/>
            <person name="Wu L."/>
            <person name="Ma J."/>
        </authorList>
    </citation>
    <scope>NUCLEOTIDE SEQUENCE [LARGE SCALE GENOMIC DNA]</scope>
    <source>
        <strain evidence="4 5">JCM 16021</strain>
    </source>
</reference>
<dbReference type="CDD" id="cd00293">
    <property type="entry name" value="USP-like"/>
    <property type="match status" value="1"/>
</dbReference>
<feature type="region of interest" description="Disordered" evidence="2">
    <location>
        <begin position="287"/>
        <end position="308"/>
    </location>
</feature>
<dbReference type="SUPFAM" id="SSF52402">
    <property type="entry name" value="Adenine nucleotide alpha hydrolases-like"/>
    <property type="match status" value="2"/>
</dbReference>
<dbReference type="PANTHER" id="PTHR46268">
    <property type="entry name" value="STRESS RESPONSE PROTEIN NHAX"/>
    <property type="match status" value="1"/>
</dbReference>
<dbReference type="RefSeq" id="WP_344303158.1">
    <property type="nucleotide sequence ID" value="NZ_BAAAQQ010000007.1"/>
</dbReference>
<dbReference type="InterPro" id="IPR006016">
    <property type="entry name" value="UspA"/>
</dbReference>
<evidence type="ECO:0000259" key="3">
    <source>
        <dbReference type="Pfam" id="PF00582"/>
    </source>
</evidence>
<dbReference type="Proteomes" id="UP001500575">
    <property type="component" value="Unassembled WGS sequence"/>
</dbReference>
<comment type="caution">
    <text evidence="4">The sequence shown here is derived from an EMBL/GenBank/DDBJ whole genome shotgun (WGS) entry which is preliminary data.</text>
</comment>
<evidence type="ECO:0000256" key="1">
    <source>
        <dbReference type="ARBA" id="ARBA00008791"/>
    </source>
</evidence>
<dbReference type="Pfam" id="PF00582">
    <property type="entry name" value="Usp"/>
    <property type="match status" value="2"/>
</dbReference>
<sequence>MSTVHRDAIVVGVDGTPASLTALDYAVHEGRRIGAHLRLVHVVPSMSVMVPAPIMAFPPSDLEQRAHAILERAAKRARESASGLFVEAELAHGPRARALVDAAKDARMLVVGRDSRSMLDRLLLGDTMAGVAARAECPVVSVPAGWAPDLTTGLVVVGLKSLDRAEQLLADAFATASDHQARLLVVHAWRLPSAYDDIIASRVGEPKWDNRDTAALARLLEPFEAAHPEVELTSKVIHDYAAHALELAARNADLVILARRVIGFPPATHLGGTARHVLRTAPCPVRVVPPKPHEDHADEAPGRAGHTA</sequence>
<dbReference type="EMBL" id="BAAAQQ010000007">
    <property type="protein sequence ID" value="GAA2121599.1"/>
    <property type="molecule type" value="Genomic_DNA"/>
</dbReference>
<evidence type="ECO:0000313" key="4">
    <source>
        <dbReference type="EMBL" id="GAA2121599.1"/>
    </source>
</evidence>
<dbReference type="InterPro" id="IPR014729">
    <property type="entry name" value="Rossmann-like_a/b/a_fold"/>
</dbReference>
<dbReference type="InterPro" id="IPR006015">
    <property type="entry name" value="Universal_stress_UspA"/>
</dbReference>
<accession>A0ABN2Y5G1</accession>
<feature type="compositionally biased region" description="Basic and acidic residues" evidence="2">
    <location>
        <begin position="291"/>
        <end position="301"/>
    </location>
</feature>